<dbReference type="SMART" id="SM00477">
    <property type="entry name" value="NUC"/>
    <property type="match status" value="1"/>
</dbReference>
<gene>
    <name evidence="8" type="ORF">COHA_000780</name>
</gene>
<feature type="binding site" evidence="3">
    <location>
        <position position="160"/>
    </location>
    <ligand>
        <name>Mg(2+)</name>
        <dbReference type="ChEBI" id="CHEBI:18420"/>
        <note>catalytic</note>
    </ligand>
</feature>
<feature type="transmembrane region" description="Helical" evidence="5">
    <location>
        <begin position="6"/>
        <end position="25"/>
    </location>
</feature>
<accession>A0AAD5DZ05</accession>
<keyword evidence="5" id="KW-1133">Transmembrane helix</keyword>
<evidence type="ECO:0000256" key="5">
    <source>
        <dbReference type="SAM" id="Phobius"/>
    </source>
</evidence>
<keyword evidence="5" id="KW-0472">Membrane</keyword>
<feature type="domain" description="DNA/RNA non-specific endonuclease/pyrophosphatase/phosphodiesterase" evidence="7">
    <location>
        <begin position="63"/>
        <end position="282"/>
    </location>
</feature>
<keyword evidence="3" id="KW-0479">Metal-binding</keyword>
<dbReference type="GO" id="GO:0046872">
    <property type="term" value="F:metal ion binding"/>
    <property type="evidence" value="ECO:0007669"/>
    <property type="project" value="UniProtKB-KW"/>
</dbReference>
<evidence type="ECO:0008006" key="10">
    <source>
        <dbReference type="Google" id="ProtNLM"/>
    </source>
</evidence>
<dbReference type="PANTHER" id="PTHR13966">
    <property type="entry name" value="ENDONUCLEASE RELATED"/>
    <property type="match status" value="1"/>
</dbReference>
<sequence length="606" mass="65428">MAARYVAAGAVVGMGLGGAATFFYLRQQQQRPAARLADAGGFASAAAHPALKHGMPVGDRLRLFTDFAASFDTRLRNPRWVLEHINRDKLSSREGSRQNSEFVEDTGIERRFRSKLDDYRGSGYDRGHMAPASNHKTTQATMDETFSLTNMSPQVGAGFNRDYWARFERFVQDLTKRCDDVWIVTGPLYLPQRSPQPQKTGAPGYRMQHEMIGTPPQLMAVPTHYYKVVLGEYGGGRRAAMGAFVMPNGPIDPETPLASFAVPLGALEEVAGLKFFPGFLSDSRREAIDETALAVQRLGYAQLRRLKPGSQPPLLPAPEGAAPLPVPVPAADGSLALPPTDQRRALGAVHVCEHAECCKVAPSFANMRALVLLLAALLAGGCPAARALDFETATVDGELKVTSEWGGGFCGELVTRNPGNNPSTSWAGLFTFSGGKLTSDPQGNGVAKQLSKDKWTGEQWTFTQEGAGLQLQLVLPPMVACMMHMQIFSQSPVTVSFCADAESVEDVKVTFRVIFSYDYRGVGYNPPPPSPPPPSPPSPPPPRAPAPAGAPDVDISSLQSGGPELPDDLKEDEEPKKGGDKKRDDGKKKDGNKEANKKQDDKKKSD</sequence>
<keyword evidence="9" id="KW-1185">Reference proteome</keyword>
<protein>
    <recommendedName>
        <fullName evidence="10">Endonuclease</fullName>
    </recommendedName>
</protein>
<dbReference type="InterPro" id="IPR044925">
    <property type="entry name" value="His-Me_finger_sf"/>
</dbReference>
<dbReference type="GO" id="GO:0004553">
    <property type="term" value="F:hydrolase activity, hydrolyzing O-glycosyl compounds"/>
    <property type="evidence" value="ECO:0007669"/>
    <property type="project" value="InterPro"/>
</dbReference>
<dbReference type="AlphaFoldDB" id="A0AAD5DZ05"/>
<dbReference type="Gene3D" id="2.60.40.290">
    <property type="match status" value="1"/>
</dbReference>
<dbReference type="Pfam" id="PF01223">
    <property type="entry name" value="Endonuclease_NS"/>
    <property type="match status" value="1"/>
</dbReference>
<dbReference type="GO" id="GO:0000014">
    <property type="term" value="F:single-stranded DNA endodeoxyribonuclease activity"/>
    <property type="evidence" value="ECO:0007669"/>
    <property type="project" value="TreeGrafter"/>
</dbReference>
<comment type="similarity">
    <text evidence="1">Belongs to the DNA/RNA non-specific endonuclease family.</text>
</comment>
<feature type="compositionally biased region" description="Basic and acidic residues" evidence="4">
    <location>
        <begin position="573"/>
        <end position="606"/>
    </location>
</feature>
<dbReference type="Gene3D" id="3.40.570.10">
    <property type="entry name" value="Extracellular Endonuclease, subunit A"/>
    <property type="match status" value="1"/>
</dbReference>
<dbReference type="GO" id="GO:0030247">
    <property type="term" value="F:polysaccharide binding"/>
    <property type="evidence" value="ECO:0007669"/>
    <property type="project" value="InterPro"/>
</dbReference>
<dbReference type="SUPFAM" id="SSF54060">
    <property type="entry name" value="His-Me finger endonucleases"/>
    <property type="match status" value="1"/>
</dbReference>
<dbReference type="InterPro" id="IPR012291">
    <property type="entry name" value="CBM2_carb-bd_dom_sf"/>
</dbReference>
<evidence type="ECO:0000259" key="7">
    <source>
        <dbReference type="SMART" id="SM00892"/>
    </source>
</evidence>
<dbReference type="CDD" id="cd00091">
    <property type="entry name" value="NUC"/>
    <property type="match status" value="1"/>
</dbReference>
<evidence type="ECO:0000256" key="1">
    <source>
        <dbReference type="ARBA" id="ARBA00010052"/>
    </source>
</evidence>
<evidence type="ECO:0000313" key="8">
    <source>
        <dbReference type="EMBL" id="KAI7845666.1"/>
    </source>
</evidence>
<dbReference type="EMBL" id="JADXDR010000014">
    <property type="protein sequence ID" value="KAI7845666.1"/>
    <property type="molecule type" value="Genomic_DNA"/>
</dbReference>
<comment type="caution">
    <text evidence="8">The sequence shown here is derived from an EMBL/GenBank/DDBJ whole genome shotgun (WGS) entry which is preliminary data.</text>
</comment>
<dbReference type="InterPro" id="IPR044929">
    <property type="entry name" value="DNA/RNA_non-sp_Endonuclease_sf"/>
</dbReference>
<dbReference type="PANTHER" id="PTHR13966:SF5">
    <property type="entry name" value="ENDONUCLEASE G, MITOCHONDRIAL"/>
    <property type="match status" value="1"/>
</dbReference>
<proteinExistence type="inferred from homology"/>
<evidence type="ECO:0000313" key="9">
    <source>
        <dbReference type="Proteomes" id="UP001205105"/>
    </source>
</evidence>
<dbReference type="GO" id="GO:0005634">
    <property type="term" value="C:nucleus"/>
    <property type="evidence" value="ECO:0007669"/>
    <property type="project" value="TreeGrafter"/>
</dbReference>
<dbReference type="InterPro" id="IPR020821">
    <property type="entry name" value="ENPP1-3/EXOG-like_nuc-like"/>
</dbReference>
<dbReference type="InterPro" id="IPR001604">
    <property type="entry name" value="Endo_G_ENPP1-like_dom"/>
</dbReference>
<evidence type="ECO:0000256" key="2">
    <source>
        <dbReference type="PIRSR" id="PIRSR640255-1"/>
    </source>
</evidence>
<dbReference type="Proteomes" id="UP001205105">
    <property type="component" value="Unassembled WGS sequence"/>
</dbReference>
<feature type="compositionally biased region" description="Pro residues" evidence="4">
    <location>
        <begin position="525"/>
        <end position="545"/>
    </location>
</feature>
<dbReference type="GO" id="GO:0004521">
    <property type="term" value="F:RNA endonuclease activity"/>
    <property type="evidence" value="ECO:0007669"/>
    <property type="project" value="TreeGrafter"/>
</dbReference>
<reference evidence="8" key="1">
    <citation type="submission" date="2020-11" db="EMBL/GenBank/DDBJ databases">
        <title>Chlorella ohadii genome sequencing and assembly.</title>
        <authorList>
            <person name="Murik O."/>
            <person name="Treves H."/>
            <person name="Kedem I."/>
            <person name="Shotland Y."/>
            <person name="Kaplan A."/>
        </authorList>
    </citation>
    <scope>NUCLEOTIDE SEQUENCE</scope>
    <source>
        <strain evidence="8">1</strain>
    </source>
</reference>
<dbReference type="GO" id="GO:0005743">
    <property type="term" value="C:mitochondrial inner membrane"/>
    <property type="evidence" value="ECO:0007669"/>
    <property type="project" value="TreeGrafter"/>
</dbReference>
<evidence type="ECO:0000256" key="3">
    <source>
        <dbReference type="PIRSR" id="PIRSR640255-2"/>
    </source>
</evidence>
<keyword evidence="5" id="KW-0812">Transmembrane</keyword>
<feature type="active site" description="Proton acceptor" evidence="2">
    <location>
        <position position="128"/>
    </location>
</feature>
<dbReference type="InterPro" id="IPR040255">
    <property type="entry name" value="Non-specific_endonuclease"/>
</dbReference>
<evidence type="ECO:0000259" key="6">
    <source>
        <dbReference type="SMART" id="SM00477"/>
    </source>
</evidence>
<feature type="region of interest" description="Disordered" evidence="4">
    <location>
        <begin position="525"/>
        <end position="606"/>
    </location>
</feature>
<evidence type="ECO:0000256" key="4">
    <source>
        <dbReference type="SAM" id="MobiDB-lite"/>
    </source>
</evidence>
<organism evidence="8 9">
    <name type="scientific">Chlorella ohadii</name>
    <dbReference type="NCBI Taxonomy" id="2649997"/>
    <lineage>
        <taxon>Eukaryota</taxon>
        <taxon>Viridiplantae</taxon>
        <taxon>Chlorophyta</taxon>
        <taxon>core chlorophytes</taxon>
        <taxon>Trebouxiophyceae</taxon>
        <taxon>Chlorellales</taxon>
        <taxon>Chlorellaceae</taxon>
        <taxon>Chlorella clade</taxon>
        <taxon>Chlorella</taxon>
    </lineage>
</organism>
<feature type="domain" description="ENPP1-3/EXOG-like endonuclease/phosphodiesterase" evidence="6">
    <location>
        <begin position="64"/>
        <end position="282"/>
    </location>
</feature>
<dbReference type="SMART" id="SM00892">
    <property type="entry name" value="Endonuclease_NS"/>
    <property type="match status" value="1"/>
</dbReference>
<dbReference type="GO" id="GO:0003676">
    <property type="term" value="F:nucleic acid binding"/>
    <property type="evidence" value="ECO:0007669"/>
    <property type="project" value="InterPro"/>
</dbReference>
<name>A0AAD5DZ05_9CHLO</name>